<organism evidence="2 3">
    <name type="scientific">Alkalihalobacillus alcalophilus ATCC 27647 = CGMCC 1.3604</name>
    <dbReference type="NCBI Taxonomy" id="1218173"/>
    <lineage>
        <taxon>Bacteria</taxon>
        <taxon>Bacillati</taxon>
        <taxon>Bacillota</taxon>
        <taxon>Bacilli</taxon>
        <taxon>Bacillales</taxon>
        <taxon>Bacillaceae</taxon>
        <taxon>Alkalihalobacillus</taxon>
    </lineage>
</organism>
<sequence>MTFFIIVLLLIGSNSLYRRFIPVLGLAHMDIDNFSDEKTILLDVRGYLQAHKKPINGSYNIPLPYIKRNLRELEGKPVCIIGSDMLDVTISARFLKSKGVKVAGYYIEDNKYSKQETCRDRREIHGIH</sequence>
<dbReference type="Proteomes" id="UP000002754">
    <property type="component" value="Unassembled WGS sequence"/>
</dbReference>
<dbReference type="InterPro" id="IPR001763">
    <property type="entry name" value="Rhodanese-like_dom"/>
</dbReference>
<dbReference type="SUPFAM" id="SSF52821">
    <property type="entry name" value="Rhodanese/Cell cycle control phosphatase"/>
    <property type="match status" value="1"/>
</dbReference>
<dbReference type="AlphaFoldDB" id="A0A094WG04"/>
<keyword evidence="3" id="KW-1185">Reference proteome</keyword>
<dbReference type="PROSITE" id="PS50206">
    <property type="entry name" value="RHODANESE_3"/>
    <property type="match status" value="1"/>
</dbReference>
<comment type="caution">
    <text evidence="2">The sequence shown here is derived from an EMBL/GenBank/DDBJ whole genome shotgun (WGS) entry which is preliminary data.</text>
</comment>
<dbReference type="InterPro" id="IPR036873">
    <property type="entry name" value="Rhodanese-like_dom_sf"/>
</dbReference>
<protein>
    <recommendedName>
        <fullName evidence="1">Rhodanese domain-containing protein</fullName>
    </recommendedName>
</protein>
<feature type="domain" description="Rhodanese" evidence="1">
    <location>
        <begin position="35"/>
        <end position="119"/>
    </location>
</feature>
<dbReference type="STRING" id="1218173.BALCAV_0214465"/>
<proteinExistence type="predicted"/>
<evidence type="ECO:0000259" key="1">
    <source>
        <dbReference type="PROSITE" id="PS50206"/>
    </source>
</evidence>
<evidence type="ECO:0000313" key="2">
    <source>
        <dbReference type="EMBL" id="KGA96699.1"/>
    </source>
</evidence>
<name>A0A094WG04_ALKAL</name>
<dbReference type="Gene3D" id="3.40.250.10">
    <property type="entry name" value="Rhodanese-like domain"/>
    <property type="match status" value="1"/>
</dbReference>
<gene>
    <name evidence="2" type="ORF">BALCAV_0214465</name>
</gene>
<dbReference type="EMBL" id="ALPT02000049">
    <property type="protein sequence ID" value="KGA96699.1"/>
    <property type="molecule type" value="Genomic_DNA"/>
</dbReference>
<evidence type="ECO:0000313" key="3">
    <source>
        <dbReference type="Proteomes" id="UP000002754"/>
    </source>
</evidence>
<dbReference type="eggNOG" id="ENOG5032Z1E">
    <property type="taxonomic scope" value="Bacteria"/>
</dbReference>
<accession>A0A094WG04</accession>
<reference evidence="2 3" key="1">
    <citation type="journal article" date="2014" name="Genome Announc.">
        <title>Draft Genome Sequence of Bacillus alcalophilus AV1934, a Classic Alkaliphile Isolated from Human Feces in 1934.</title>
        <authorList>
            <person name="Attie O."/>
            <person name="Jayaprakash A."/>
            <person name="Shah H."/>
            <person name="Paulsen I.T."/>
            <person name="Morino M."/>
            <person name="Takahashi Y."/>
            <person name="Narumi I."/>
            <person name="Sachidanandam R."/>
            <person name="Satoh K."/>
            <person name="Ito M."/>
            <person name="Krulwich T.A."/>
        </authorList>
    </citation>
    <scope>NUCLEOTIDE SEQUENCE [LARGE SCALE GENOMIC DNA]</scope>
    <source>
        <strain evidence="2 3">AV1934</strain>
    </source>
</reference>